<dbReference type="InterPro" id="IPR015797">
    <property type="entry name" value="NUDIX_hydrolase-like_dom_sf"/>
</dbReference>
<gene>
    <name evidence="2" type="ordered locus">Kkor_1036</name>
</gene>
<organism evidence="2 3">
    <name type="scientific">Kangiella koreensis (strain DSM 16069 / JCM 12317 / KCTC 12182 / SW-125)</name>
    <dbReference type="NCBI Taxonomy" id="523791"/>
    <lineage>
        <taxon>Bacteria</taxon>
        <taxon>Pseudomonadati</taxon>
        <taxon>Pseudomonadota</taxon>
        <taxon>Gammaproteobacteria</taxon>
        <taxon>Kangiellales</taxon>
        <taxon>Kangiellaceae</taxon>
        <taxon>Kangiella</taxon>
    </lineage>
</organism>
<dbReference type="KEGG" id="kko:Kkor_1036"/>
<accession>C7RB13</accession>
<proteinExistence type="predicted"/>
<sequence>MIRLFALLTVLLCAPILNAQEEPTPSTFHRLLIFNDSNEILVVKIKDRDLWVTPGWYLNQDSTIREGLTNLADSYALKIHELQLRGVFILRMGLDQKTSTRLIHSAVAFNEDYKLPDGIDQVKWLPVNQVLEVINLPHIQYQIKQIVAHPETVWGGTQKMHWEDGVNKFEVLEEFYPLFVASNGGE</sequence>
<evidence type="ECO:0008006" key="4">
    <source>
        <dbReference type="Google" id="ProtNLM"/>
    </source>
</evidence>
<dbReference type="SUPFAM" id="SSF55811">
    <property type="entry name" value="Nudix"/>
    <property type="match status" value="1"/>
</dbReference>
<dbReference type="RefSeq" id="WP_012800969.1">
    <property type="nucleotide sequence ID" value="NC_013166.1"/>
</dbReference>
<dbReference type="eggNOG" id="COG1051">
    <property type="taxonomic scope" value="Bacteria"/>
</dbReference>
<dbReference type="EMBL" id="CP001707">
    <property type="protein sequence ID" value="ACV26455.1"/>
    <property type="molecule type" value="Genomic_DNA"/>
</dbReference>
<evidence type="ECO:0000313" key="2">
    <source>
        <dbReference type="EMBL" id="ACV26455.1"/>
    </source>
</evidence>
<feature type="chain" id="PRO_5002983588" description="NUDIX hydrolase" evidence="1">
    <location>
        <begin position="20"/>
        <end position="186"/>
    </location>
</feature>
<name>C7RB13_KANKD</name>
<dbReference type="InParanoid" id="C7RB13"/>
<dbReference type="AlphaFoldDB" id="C7RB13"/>
<dbReference type="STRING" id="523791.Kkor_1036"/>
<keyword evidence="3" id="KW-1185">Reference proteome</keyword>
<dbReference type="Gene3D" id="3.90.79.10">
    <property type="entry name" value="Nucleoside Triphosphate Pyrophosphohydrolase"/>
    <property type="match status" value="1"/>
</dbReference>
<keyword evidence="1" id="KW-0732">Signal</keyword>
<dbReference type="OrthoDB" id="9792284at2"/>
<dbReference type="HOGENOM" id="CLU_1466661_0_0_6"/>
<evidence type="ECO:0000256" key="1">
    <source>
        <dbReference type="SAM" id="SignalP"/>
    </source>
</evidence>
<protein>
    <recommendedName>
        <fullName evidence="4">NUDIX hydrolase</fullName>
    </recommendedName>
</protein>
<feature type="signal peptide" evidence="1">
    <location>
        <begin position="1"/>
        <end position="19"/>
    </location>
</feature>
<evidence type="ECO:0000313" key="3">
    <source>
        <dbReference type="Proteomes" id="UP000001231"/>
    </source>
</evidence>
<dbReference type="Proteomes" id="UP000001231">
    <property type="component" value="Chromosome"/>
</dbReference>
<reference evidence="2 3" key="1">
    <citation type="journal article" date="2009" name="Stand. Genomic Sci.">
        <title>Complete genome sequence of Kangiella koreensis type strain (SW-125).</title>
        <authorList>
            <person name="Han C."/>
            <person name="Sikorski J."/>
            <person name="Lapidus A."/>
            <person name="Nolan M."/>
            <person name="Glavina Del Rio T."/>
            <person name="Tice H."/>
            <person name="Cheng J.F."/>
            <person name="Lucas S."/>
            <person name="Chen F."/>
            <person name="Copeland A."/>
            <person name="Ivanova N."/>
            <person name="Mavromatis K."/>
            <person name="Ovchinnikova G."/>
            <person name="Pati A."/>
            <person name="Bruce D."/>
            <person name="Goodwin L."/>
            <person name="Pitluck S."/>
            <person name="Chen A."/>
            <person name="Palaniappan K."/>
            <person name="Land M."/>
            <person name="Hauser L."/>
            <person name="Chang Y.J."/>
            <person name="Jeffries C.D."/>
            <person name="Chain P."/>
            <person name="Saunders E."/>
            <person name="Brettin T."/>
            <person name="Goker M."/>
            <person name="Tindall B.J."/>
            <person name="Bristow J."/>
            <person name="Eisen J.A."/>
            <person name="Markowitz V."/>
            <person name="Hugenholtz P."/>
            <person name="Kyrpides N.C."/>
            <person name="Klenk H.P."/>
            <person name="Detter J.C."/>
        </authorList>
    </citation>
    <scope>NUCLEOTIDE SEQUENCE [LARGE SCALE GENOMIC DNA]</scope>
    <source>
        <strain evidence="3">DSM 16069 / KCTC 12182 / SW-125</strain>
    </source>
</reference>